<keyword evidence="3" id="KW-1185">Reference proteome</keyword>
<dbReference type="EMBL" id="BOVK01000047">
    <property type="protein sequence ID" value="GIQ70404.1"/>
    <property type="molecule type" value="Genomic_DNA"/>
</dbReference>
<sequence length="157" mass="17822">MKRFLPIMLAVSVVAQMLLGCSGNSGASEELTAVEVGRYIQQAASLDDMKQGDWEKLQKLFHIEAEKVEDFVLYTASSNVKADELAVIKAKDANEVDTLIENIQKRIDAQSVKFQGYRPEEYYLIERHVLKTKGRFILFAVSEEADRMEEVFDEALK</sequence>
<evidence type="ECO:0000313" key="2">
    <source>
        <dbReference type="EMBL" id="GIQ70404.1"/>
    </source>
</evidence>
<keyword evidence="1" id="KW-0732">Signal</keyword>
<evidence type="ECO:0000313" key="3">
    <source>
        <dbReference type="Proteomes" id="UP000677918"/>
    </source>
</evidence>
<comment type="caution">
    <text evidence="2">The sequence shown here is derived from an EMBL/GenBank/DDBJ whole genome shotgun (WGS) entry which is preliminary data.</text>
</comment>
<evidence type="ECO:0008006" key="4">
    <source>
        <dbReference type="Google" id="ProtNLM"/>
    </source>
</evidence>
<feature type="signal peptide" evidence="1">
    <location>
        <begin position="1"/>
        <end position="27"/>
    </location>
</feature>
<dbReference type="PROSITE" id="PS51257">
    <property type="entry name" value="PROKAR_LIPOPROTEIN"/>
    <property type="match status" value="1"/>
</dbReference>
<evidence type="ECO:0000256" key="1">
    <source>
        <dbReference type="SAM" id="SignalP"/>
    </source>
</evidence>
<dbReference type="AlphaFoldDB" id="A0A8J4H7I8"/>
<dbReference type="RefSeq" id="WP_213413239.1">
    <property type="nucleotide sequence ID" value="NZ_BOVK01000047.1"/>
</dbReference>
<dbReference type="InterPro" id="IPR025648">
    <property type="entry name" value="DUF4358"/>
</dbReference>
<feature type="chain" id="PRO_5035316261" description="DUF4358 domain-containing protein" evidence="1">
    <location>
        <begin position="28"/>
        <end position="157"/>
    </location>
</feature>
<organism evidence="2 3">
    <name type="scientific">Xylanibacillus composti</name>
    <dbReference type="NCBI Taxonomy" id="1572762"/>
    <lineage>
        <taxon>Bacteria</taxon>
        <taxon>Bacillati</taxon>
        <taxon>Bacillota</taxon>
        <taxon>Bacilli</taxon>
        <taxon>Bacillales</taxon>
        <taxon>Paenibacillaceae</taxon>
        <taxon>Xylanibacillus</taxon>
    </lineage>
</organism>
<dbReference type="Pfam" id="PF14270">
    <property type="entry name" value="DUF4358"/>
    <property type="match status" value="1"/>
</dbReference>
<reference evidence="2" key="1">
    <citation type="submission" date="2021-04" db="EMBL/GenBank/DDBJ databases">
        <title>Draft genome sequence of Xylanibacillus composti strain K13.</title>
        <authorList>
            <person name="Uke A."/>
            <person name="Chhe C."/>
            <person name="Baramee S."/>
            <person name="Kosugi A."/>
        </authorList>
    </citation>
    <scope>NUCLEOTIDE SEQUENCE</scope>
    <source>
        <strain evidence="2">K13</strain>
    </source>
</reference>
<name>A0A8J4H7I8_9BACL</name>
<protein>
    <recommendedName>
        <fullName evidence="4">DUF4358 domain-containing protein</fullName>
    </recommendedName>
</protein>
<dbReference type="Proteomes" id="UP000677918">
    <property type="component" value="Unassembled WGS sequence"/>
</dbReference>
<gene>
    <name evidence="2" type="ORF">XYCOK13_32280</name>
</gene>
<accession>A0A8J4H7I8</accession>
<proteinExistence type="predicted"/>